<dbReference type="PANTHER" id="PTHR30313">
    <property type="entry name" value="DNA PRIMASE"/>
    <property type="match status" value="1"/>
</dbReference>
<evidence type="ECO:0000256" key="1">
    <source>
        <dbReference type="ARBA" id="ARBA00022723"/>
    </source>
</evidence>
<dbReference type="InterPro" id="IPR027417">
    <property type="entry name" value="P-loop_NTPase"/>
</dbReference>
<dbReference type="EMBL" id="RMBX01000001">
    <property type="protein sequence ID" value="RPD42848.1"/>
    <property type="molecule type" value="Genomic_DNA"/>
</dbReference>
<dbReference type="Proteomes" id="UP000279089">
    <property type="component" value="Unassembled WGS sequence"/>
</dbReference>
<comment type="caution">
    <text evidence="6">The sequence shown here is derived from an EMBL/GenBank/DDBJ whole genome shotgun (WGS) entry which is preliminary data.</text>
</comment>
<dbReference type="InterPro" id="IPR002694">
    <property type="entry name" value="Znf_CHC2"/>
</dbReference>
<dbReference type="Gene3D" id="3.90.980.10">
    <property type="entry name" value="DNA primase, catalytic core, N-terminal domain"/>
    <property type="match status" value="1"/>
</dbReference>
<name>A0A3N4MHF5_9BACT</name>
<reference evidence="7" key="1">
    <citation type="submission" date="2018-11" db="EMBL/GenBank/DDBJ databases">
        <title>Chitinophaga lutea sp.nov., isolate from arsenic contaminated soil.</title>
        <authorList>
            <person name="Zong Y."/>
        </authorList>
    </citation>
    <scope>NUCLEOTIDE SEQUENCE [LARGE SCALE GENOMIC DNA]</scope>
    <source>
        <strain evidence="7">YLT18</strain>
    </source>
</reference>
<sequence>MVTWRSKTSLPMEIKELKARLSLAEVVAHYGLRPDKHQRLLCPFHDDKTPSLQLYPKTDTFCCFSTNCHAGTGDVIRFIELMDKCSTHEAIIKAKSLIGGALPQPAVPAAPAQPPTDPLEREAVLNKVFSSFKKALPASRKAVDYLQGRGLDYKQHECGYNSGGLHVESKNHHLVTSMVTYGLLKPRAAGGYSVWAKDCVIFPLKDVQHKIVSLYGRSIFNNSDQRHFYMTGRTGLYPGYPAPATTKLILTESIIDAASLLQQPAIAAQYSVLALYGTNGLTDEHQQAIITLAALDEMIFMLDADEAGKAATIKHAQTLSGLLPNVQFTHVPLPDGEDVNSVLQSHDDPQVLADLIAQRQPLHFSFSIESKTPSVIPIPVLQTNERLNTANPELLVYDGVLLQVTVLGGVRLTGLDRLRVTLKVEHRQGMFLPVRHSLDLYNHGQVQQLVSLVTETFDMNGQAVVTLVAQLTGALESYRAQRLERLQAKPESKPALTPAQRQAAIQYLQQPHLLRRTSEDIGQSGIVGEEMNRLIAYLVYSSRRQATPLHVMFLGASGSGKTYLQEKVSELIPAEEKIEITQVTENAFYYFRQDELKHKLLLIEDLDGAESALYPLRELQSKKRISKTVTIKDTKGNLKTITVVVEGPVSVSGCTTREKLYEDNANRCLLLYVDGSAEQDGRIMAYQTKLSAGQVDHGKEQAIKSLLRSVQQVLQPVRVVNPYAQHITLPSEIFKPRRTMTLLLAFIEAVTFYHQYQRAQKKDGSGQPYIETTPADITAAFHLLKEVLFSKGDELAKATRNFLEQLKALLAVEGKDSFTAREIRQQLRIAPATLKRYLSELERYGYLKGSGNRYRHYEYTIARADEYEVLKSSIDSQLQAILVKIKERSGRSVVQ</sequence>
<reference evidence="6" key="2">
    <citation type="submission" date="2018-11" db="EMBL/GenBank/DDBJ databases">
        <authorList>
            <person name="Zong Y."/>
        </authorList>
    </citation>
    <scope>NUCLEOTIDE SEQUENCE</scope>
    <source>
        <strain evidence="6">YLT18</strain>
    </source>
</reference>
<dbReference type="GO" id="GO:0005737">
    <property type="term" value="C:cytoplasm"/>
    <property type="evidence" value="ECO:0007669"/>
    <property type="project" value="TreeGrafter"/>
</dbReference>
<proteinExistence type="predicted"/>
<dbReference type="GO" id="GO:0003677">
    <property type="term" value="F:DNA binding"/>
    <property type="evidence" value="ECO:0007669"/>
    <property type="project" value="InterPro"/>
</dbReference>
<evidence type="ECO:0000259" key="4">
    <source>
        <dbReference type="SMART" id="SM00400"/>
    </source>
</evidence>
<keyword evidence="3" id="KW-0862">Zinc</keyword>
<dbReference type="SUPFAM" id="SSF56731">
    <property type="entry name" value="DNA primase core"/>
    <property type="match status" value="1"/>
</dbReference>
<feature type="domain" description="Zinc finger CHC2-type" evidence="4">
    <location>
        <begin position="41"/>
        <end position="95"/>
    </location>
</feature>
<keyword evidence="2" id="KW-0863">Zinc-finger</keyword>
<dbReference type="GO" id="GO:0008270">
    <property type="term" value="F:zinc ion binding"/>
    <property type="evidence" value="ECO:0007669"/>
    <property type="project" value="UniProtKB-KW"/>
</dbReference>
<dbReference type="InterPro" id="IPR037068">
    <property type="entry name" value="DNA_primase_core_N_sf"/>
</dbReference>
<keyword evidence="1" id="KW-0479">Metal-binding</keyword>
<dbReference type="Pfam" id="PF13155">
    <property type="entry name" value="Toprim_2"/>
    <property type="match status" value="1"/>
</dbReference>
<evidence type="ECO:0000256" key="2">
    <source>
        <dbReference type="ARBA" id="ARBA00022771"/>
    </source>
</evidence>
<dbReference type="Pfam" id="PF01807">
    <property type="entry name" value="Zn_ribbon_DnaG"/>
    <property type="match status" value="1"/>
</dbReference>
<protein>
    <submittedName>
        <fullName evidence="6">DNA primase</fullName>
    </submittedName>
</protein>
<evidence type="ECO:0000256" key="3">
    <source>
        <dbReference type="ARBA" id="ARBA00022833"/>
    </source>
</evidence>
<dbReference type="Gene3D" id="1.10.10.10">
    <property type="entry name" value="Winged helix-like DNA-binding domain superfamily/Winged helix DNA-binding domain"/>
    <property type="match status" value="1"/>
</dbReference>
<organism evidence="6 7">
    <name type="scientific">Chitinophaga barathri</name>
    <dbReference type="NCBI Taxonomy" id="1647451"/>
    <lineage>
        <taxon>Bacteria</taxon>
        <taxon>Pseudomonadati</taxon>
        <taxon>Bacteroidota</taxon>
        <taxon>Chitinophagia</taxon>
        <taxon>Chitinophagales</taxon>
        <taxon>Chitinophagaceae</taxon>
        <taxon>Chitinophaga</taxon>
    </lineage>
</organism>
<dbReference type="Gene3D" id="3.90.580.10">
    <property type="entry name" value="Zinc finger, CHC2-type domain"/>
    <property type="match status" value="1"/>
</dbReference>
<evidence type="ECO:0000313" key="6">
    <source>
        <dbReference type="EMBL" id="RPD42855.1"/>
    </source>
</evidence>
<dbReference type="PANTHER" id="PTHR30313:SF2">
    <property type="entry name" value="DNA PRIMASE"/>
    <property type="match status" value="1"/>
</dbReference>
<evidence type="ECO:0000313" key="5">
    <source>
        <dbReference type="EMBL" id="RPD42848.1"/>
    </source>
</evidence>
<dbReference type="EMBL" id="RMBX01000001">
    <property type="protein sequence ID" value="RPD42855.1"/>
    <property type="molecule type" value="Genomic_DNA"/>
</dbReference>
<dbReference type="SUPFAM" id="SSF52540">
    <property type="entry name" value="P-loop containing nucleoside triphosphate hydrolases"/>
    <property type="match status" value="1"/>
</dbReference>
<evidence type="ECO:0000313" key="7">
    <source>
        <dbReference type="Proteomes" id="UP000279089"/>
    </source>
</evidence>
<dbReference type="InterPro" id="IPR050219">
    <property type="entry name" value="DnaG_primase"/>
</dbReference>
<dbReference type="GO" id="GO:0003899">
    <property type="term" value="F:DNA-directed RNA polymerase activity"/>
    <property type="evidence" value="ECO:0007669"/>
    <property type="project" value="InterPro"/>
</dbReference>
<gene>
    <name evidence="5" type="ORF">EG028_00680</name>
    <name evidence="6" type="ORF">EG028_00715</name>
</gene>
<accession>A0A3N4MHF5</accession>
<dbReference type="GO" id="GO:0006269">
    <property type="term" value="P:DNA replication, synthesis of primer"/>
    <property type="evidence" value="ECO:0007669"/>
    <property type="project" value="TreeGrafter"/>
</dbReference>
<dbReference type="InterPro" id="IPR036388">
    <property type="entry name" value="WH-like_DNA-bd_sf"/>
</dbReference>
<dbReference type="InterPro" id="IPR036977">
    <property type="entry name" value="DNA_primase_Znf_CHC2"/>
</dbReference>
<keyword evidence="7" id="KW-1185">Reference proteome</keyword>
<dbReference type="AlphaFoldDB" id="A0A3N4MHF5"/>
<dbReference type="SUPFAM" id="SSF57783">
    <property type="entry name" value="Zinc beta-ribbon"/>
    <property type="match status" value="1"/>
</dbReference>
<dbReference type="SMART" id="SM00400">
    <property type="entry name" value="ZnF_CHCC"/>
    <property type="match status" value="1"/>
</dbReference>
<dbReference type="Gene3D" id="3.40.1360.10">
    <property type="match status" value="1"/>
</dbReference>
<dbReference type="OrthoDB" id="9804281at2"/>